<gene>
    <name evidence="4" type="ORF">PM3016_831</name>
</gene>
<dbReference type="AlphaFoldDB" id="H6N935"/>
<evidence type="ECO:0000313" key="5">
    <source>
        <dbReference type="Proteomes" id="UP000007523"/>
    </source>
</evidence>
<dbReference type="EMBL" id="CP003235">
    <property type="protein sequence ID" value="AFC27781.1"/>
    <property type="molecule type" value="Genomic_DNA"/>
</dbReference>
<reference evidence="4 5" key="1">
    <citation type="journal article" date="2012" name="J. Bacteriol.">
        <title>Complete Genome Sequence of Paenibacillus mucilaginosus 3016, a Bacterium Functional as Microbial Fertilizer.</title>
        <authorList>
            <person name="Ma M."/>
            <person name="Wang Z."/>
            <person name="Li L."/>
            <person name="Jiang X."/>
            <person name="Guan D."/>
            <person name="Cao F."/>
            <person name="Chen H."/>
            <person name="Wang X."/>
            <person name="Shen D."/>
            <person name="Du B."/>
            <person name="Li J."/>
        </authorList>
    </citation>
    <scope>NUCLEOTIDE SEQUENCE [LARGE SCALE GENOMIC DNA]</scope>
    <source>
        <strain evidence="4 5">3016</strain>
    </source>
</reference>
<dbReference type="Proteomes" id="UP000007523">
    <property type="component" value="Chromosome"/>
</dbReference>
<dbReference type="SUPFAM" id="SSF51161">
    <property type="entry name" value="Trimeric LpxA-like enzymes"/>
    <property type="match status" value="1"/>
</dbReference>
<dbReference type="RefSeq" id="WP_014368554.1">
    <property type="nucleotide sequence ID" value="NC_016935.1"/>
</dbReference>
<dbReference type="InterPro" id="IPR001451">
    <property type="entry name" value="Hexapep"/>
</dbReference>
<evidence type="ECO:0000256" key="2">
    <source>
        <dbReference type="ARBA" id="ARBA00022679"/>
    </source>
</evidence>
<sequence length="181" mass="19848">MIRKMKELLKKARGEISTEQLIKMGLTVGKNFNRRPGCIIDYSHCFLITIGDDVTFAPRVHILAHDASTKVHLNYTKIGLVEIGDRVFIGAGAIVLPNVKIGNDAIIGAGAVVTKDVPAGSIVAGSPARVVGNTAEYIEKNKELMTLSPVYDHTWTLSHGITPEQKRKMKEDLRNKIGFIE</sequence>
<dbReference type="GO" id="GO:0005829">
    <property type="term" value="C:cytosol"/>
    <property type="evidence" value="ECO:0007669"/>
    <property type="project" value="TreeGrafter"/>
</dbReference>
<evidence type="ECO:0008006" key="6">
    <source>
        <dbReference type="Google" id="ProtNLM"/>
    </source>
</evidence>
<keyword evidence="5" id="KW-1185">Reference proteome</keyword>
<organism evidence="4 5">
    <name type="scientific">Paenibacillus mucilaginosus 3016</name>
    <dbReference type="NCBI Taxonomy" id="1116391"/>
    <lineage>
        <taxon>Bacteria</taxon>
        <taxon>Bacillati</taxon>
        <taxon>Bacillota</taxon>
        <taxon>Bacilli</taxon>
        <taxon>Bacillales</taxon>
        <taxon>Paenibacillaceae</taxon>
        <taxon>Paenibacillus</taxon>
    </lineage>
</organism>
<dbReference type="InterPro" id="IPR011004">
    <property type="entry name" value="Trimer_LpxA-like_sf"/>
</dbReference>
<comment type="similarity">
    <text evidence="1">Belongs to the transferase hexapeptide repeat family.</text>
</comment>
<dbReference type="STRING" id="1116391.PM3016_831"/>
<evidence type="ECO:0000256" key="3">
    <source>
        <dbReference type="ARBA" id="ARBA00022737"/>
    </source>
</evidence>
<keyword evidence="3" id="KW-0677">Repeat</keyword>
<evidence type="ECO:0000256" key="1">
    <source>
        <dbReference type="ARBA" id="ARBA00007274"/>
    </source>
</evidence>
<dbReference type="GO" id="GO:0008374">
    <property type="term" value="F:O-acyltransferase activity"/>
    <property type="evidence" value="ECO:0007669"/>
    <property type="project" value="TreeGrafter"/>
</dbReference>
<evidence type="ECO:0000313" key="4">
    <source>
        <dbReference type="EMBL" id="AFC27781.1"/>
    </source>
</evidence>
<proteinExistence type="inferred from homology"/>
<dbReference type="KEGG" id="pmq:PM3016_831"/>
<dbReference type="Gene3D" id="2.160.10.10">
    <property type="entry name" value="Hexapeptide repeat proteins"/>
    <property type="match status" value="1"/>
</dbReference>
<dbReference type="InterPro" id="IPR018357">
    <property type="entry name" value="Hexapep_transf_CS"/>
</dbReference>
<keyword evidence="2" id="KW-0808">Transferase</keyword>
<dbReference type="InterPro" id="IPR051159">
    <property type="entry name" value="Hexapeptide_acetyltransf"/>
</dbReference>
<dbReference type="HOGENOM" id="CLU_051638_12_3_9"/>
<protein>
    <recommendedName>
        <fullName evidence="6">Acetyltransferase</fullName>
    </recommendedName>
</protein>
<dbReference type="PANTHER" id="PTHR23416">
    <property type="entry name" value="SIALIC ACID SYNTHASE-RELATED"/>
    <property type="match status" value="1"/>
</dbReference>
<accession>H6N935</accession>
<dbReference type="Pfam" id="PF00132">
    <property type="entry name" value="Hexapep"/>
    <property type="match status" value="1"/>
</dbReference>
<dbReference type="PROSITE" id="PS00101">
    <property type="entry name" value="HEXAPEP_TRANSFERASES"/>
    <property type="match status" value="1"/>
</dbReference>
<name>H6N935_9BACL</name>
<dbReference type="PANTHER" id="PTHR23416:SF23">
    <property type="entry name" value="ACETYLTRANSFERASE C18B11.09C-RELATED"/>
    <property type="match status" value="1"/>
</dbReference>